<keyword evidence="1" id="KW-0472">Membrane</keyword>
<evidence type="ECO:0000256" key="1">
    <source>
        <dbReference type="SAM" id="Phobius"/>
    </source>
</evidence>
<organism evidence="2 3">
    <name type="scientific">Phakopsora pachyrhizi</name>
    <name type="common">Asian soybean rust disease fungus</name>
    <dbReference type="NCBI Taxonomy" id="170000"/>
    <lineage>
        <taxon>Eukaryota</taxon>
        <taxon>Fungi</taxon>
        <taxon>Dikarya</taxon>
        <taxon>Basidiomycota</taxon>
        <taxon>Pucciniomycotina</taxon>
        <taxon>Pucciniomycetes</taxon>
        <taxon>Pucciniales</taxon>
        <taxon>Phakopsoraceae</taxon>
        <taxon>Phakopsora</taxon>
    </lineage>
</organism>
<gene>
    <name evidence="2" type="ORF">PPACK8108_LOCUS14337</name>
</gene>
<feature type="transmembrane region" description="Helical" evidence="1">
    <location>
        <begin position="35"/>
        <end position="54"/>
    </location>
</feature>
<reference evidence="2" key="1">
    <citation type="submission" date="2022-06" db="EMBL/GenBank/DDBJ databases">
        <authorList>
            <consortium name="SYNGENTA / RWTH Aachen University"/>
        </authorList>
    </citation>
    <scope>NUCLEOTIDE SEQUENCE</scope>
</reference>
<evidence type="ECO:0000313" key="2">
    <source>
        <dbReference type="EMBL" id="CAH7681697.1"/>
    </source>
</evidence>
<name>A0AAV0B729_PHAPC</name>
<sequence>MSLTPKMNQTAASTAVNAKKLEAIAATISAVKITLYTQVGAVVLAFLLAAPLIFRSFSQGRYKTGWILKRNKMATGGYDSSVNRAPNIPIGRSSSPVGIFLSKINNLILLKIVPLIVQTSKDQDGWLLCLCLCYFFWQ</sequence>
<comment type="caution">
    <text evidence="2">The sequence shown here is derived from an EMBL/GenBank/DDBJ whole genome shotgun (WGS) entry which is preliminary data.</text>
</comment>
<dbReference type="EMBL" id="CALTRL010003680">
    <property type="protein sequence ID" value="CAH7681697.1"/>
    <property type="molecule type" value="Genomic_DNA"/>
</dbReference>
<keyword evidence="1" id="KW-1133">Transmembrane helix</keyword>
<keyword evidence="1" id="KW-0812">Transmembrane</keyword>
<dbReference type="Proteomes" id="UP001153365">
    <property type="component" value="Unassembled WGS sequence"/>
</dbReference>
<keyword evidence="3" id="KW-1185">Reference proteome</keyword>
<accession>A0AAV0B729</accession>
<evidence type="ECO:0000313" key="3">
    <source>
        <dbReference type="Proteomes" id="UP001153365"/>
    </source>
</evidence>
<protein>
    <submittedName>
        <fullName evidence="2">Expressed protein</fullName>
    </submittedName>
</protein>
<proteinExistence type="predicted"/>
<dbReference type="AlphaFoldDB" id="A0AAV0B729"/>